<keyword evidence="4" id="KW-0547">Nucleotide-binding</keyword>
<dbReference type="InterPro" id="IPR008972">
    <property type="entry name" value="Cupredoxin"/>
</dbReference>
<keyword evidence="5" id="KW-0067">ATP-binding</keyword>
<dbReference type="Proteomes" id="UP000541154">
    <property type="component" value="Unassembled WGS sequence"/>
</dbReference>
<dbReference type="Gene3D" id="1.10.240.10">
    <property type="entry name" value="Tyrosyl-Transfer RNA Synthetase"/>
    <property type="match status" value="1"/>
</dbReference>
<evidence type="ECO:0000313" key="13">
    <source>
        <dbReference type="EMBL" id="KAF5855738.1"/>
    </source>
</evidence>
<dbReference type="PROSITE" id="PS00080">
    <property type="entry name" value="MULTICOPPER_OXIDASE2"/>
    <property type="match status" value="1"/>
</dbReference>
<dbReference type="Pfam" id="PF00579">
    <property type="entry name" value="tRNA-synt_1b"/>
    <property type="match status" value="1"/>
</dbReference>
<evidence type="ECO:0000256" key="6">
    <source>
        <dbReference type="ARBA" id="ARBA00022917"/>
    </source>
</evidence>
<dbReference type="Pfam" id="PF07731">
    <property type="entry name" value="Cu-oxidase_2"/>
    <property type="match status" value="1"/>
</dbReference>
<evidence type="ECO:0000256" key="10">
    <source>
        <dbReference type="SAM" id="SignalP"/>
    </source>
</evidence>
<sequence length="933" mass="103336">MSVLSAVTALLIWLGLVKAKLVRETLEFTWGEGAPNGVPRQMVLTNGGYPGPDLVFDEDDDVEVAQGDKTCTFHKPDAPRPYSAITKDRAELVKMQRAEANPNLMLITDWTHFTAQEYYQAEIDSGLNLFCIDSILINGKGSVYCPGGKYMQGLAGSQIGLVLEGTNLTDRGCLVPALHNVQGSWPNQKPDAVPQSMHNNCTPSDGGMPVIKVDQRDGWASLNFIGAQAQKGTTFSVDNHPMWVYEVDGQFVEPRQYEMVGMYNGARYSVLIKLDQAPGDYAIRVTDNGGDQVISGYAVLSYSAPNRKGDGVRPQALVGPHTKGYIDYAGQNTSASVRYLNYTENLPAFNVPLLPKSADLTLKTHMTRINSSYQWSLGNGVLYEPETTADTPLIFAKQPLDLIAPKYVLQTLNNTWVDIIIQIVSDPEMDPIHPPHPIHKHGNRAYIIGDGMGVFNWSSVDEGIRERPDLFYLDKPALRDTFTTNTLTASQDGGVWIAIRYHVQGPFPSLLHCHITTHQEGGMALALLDGIDDLIIMASNLTVEQKYSLVTRRMELQNGATAQELRALLLKDRPVRFLWDTAPTGKPHIGYFVPWVKLSDFIRAGGEVTVGLVDTYAFLINYKHPWEEVQHKTAFYRYLITTVLTAMGVPMSKVKFEQESNHQGTPRYNVDLWKFCTLVSQADVRATGAEVGAATLLSPLLTPIVQELMVEYFQADVEIGGKDQRGIYTLGEQFLPQLGYRSPAHLMTELLPSLVGGKMSSSDSANTKIMFLDNEQTVREKVSRASCDAGVVEGNGILPILEHVLMPISELRWSNQSHSSQKPVNGGGYESNGQNGSEGAKWPFCSKDAPWGTLFSIPVRNVGCECKAYRHYQSYEAIEKDYKEQLITPETLKAAVASALNELLDPVRLAYEGNAEWREADRMGYPEDWLGVQ</sequence>
<dbReference type="InterPro" id="IPR002355">
    <property type="entry name" value="Cu_oxidase_Cu_BS"/>
</dbReference>
<dbReference type="GO" id="GO:0006437">
    <property type="term" value="P:tyrosyl-tRNA aminoacylation"/>
    <property type="evidence" value="ECO:0007669"/>
    <property type="project" value="InterPro"/>
</dbReference>
<accession>A0A8H6E214</accession>
<evidence type="ECO:0000256" key="9">
    <source>
        <dbReference type="ARBA" id="ARBA00048248"/>
    </source>
</evidence>
<dbReference type="InterPro" id="IPR014729">
    <property type="entry name" value="Rossmann-like_a/b/a_fold"/>
</dbReference>
<dbReference type="PRINTS" id="PR01040">
    <property type="entry name" value="TRNASYNTHTYR"/>
</dbReference>
<dbReference type="Gene3D" id="3.40.50.620">
    <property type="entry name" value="HUPs"/>
    <property type="match status" value="1"/>
</dbReference>
<evidence type="ECO:0000256" key="3">
    <source>
        <dbReference type="ARBA" id="ARBA00022723"/>
    </source>
</evidence>
<keyword evidence="7" id="KW-0030">Aminoacyl-tRNA synthetase</keyword>
<organism evidence="13 14">
    <name type="scientific">Petromyces alliaceus</name>
    <name type="common">Aspergillus alliaceus</name>
    <dbReference type="NCBI Taxonomy" id="209559"/>
    <lineage>
        <taxon>Eukaryota</taxon>
        <taxon>Fungi</taxon>
        <taxon>Dikarya</taxon>
        <taxon>Ascomycota</taxon>
        <taxon>Pezizomycotina</taxon>
        <taxon>Eurotiomycetes</taxon>
        <taxon>Eurotiomycetidae</taxon>
        <taxon>Eurotiales</taxon>
        <taxon>Aspergillaceae</taxon>
        <taxon>Aspergillus</taxon>
        <taxon>Aspergillus subgen. Circumdati</taxon>
    </lineage>
</organism>
<evidence type="ECO:0000256" key="5">
    <source>
        <dbReference type="ARBA" id="ARBA00022840"/>
    </source>
</evidence>
<dbReference type="GO" id="GO:0005524">
    <property type="term" value="F:ATP binding"/>
    <property type="evidence" value="ECO:0007669"/>
    <property type="project" value="UniProtKB-KW"/>
</dbReference>
<evidence type="ECO:0000256" key="2">
    <source>
        <dbReference type="ARBA" id="ARBA00022598"/>
    </source>
</evidence>
<comment type="caution">
    <text evidence="13">The sequence shown here is derived from an EMBL/GenBank/DDBJ whole genome shotgun (WGS) entry which is preliminary data.</text>
</comment>
<proteinExistence type="predicted"/>
<dbReference type="GO" id="GO:0005507">
    <property type="term" value="F:copper ion binding"/>
    <property type="evidence" value="ECO:0007669"/>
    <property type="project" value="InterPro"/>
</dbReference>
<evidence type="ECO:0000256" key="8">
    <source>
        <dbReference type="ARBA" id="ARBA00033323"/>
    </source>
</evidence>
<dbReference type="InterPro" id="IPR002307">
    <property type="entry name" value="Tyr-tRNA-ligase"/>
</dbReference>
<dbReference type="Pfam" id="PF00394">
    <property type="entry name" value="Cu-oxidase"/>
    <property type="match status" value="1"/>
</dbReference>
<evidence type="ECO:0000256" key="4">
    <source>
        <dbReference type="ARBA" id="ARBA00022741"/>
    </source>
</evidence>
<keyword evidence="6" id="KW-0648">Protein biosynthesis</keyword>
<feature type="domain" description="Plastocyanin-like" evidence="11">
    <location>
        <begin position="105"/>
        <end position="303"/>
    </location>
</feature>
<dbReference type="CDD" id="cd13898">
    <property type="entry name" value="CuRO_3_Abr2_like"/>
    <property type="match status" value="1"/>
</dbReference>
<dbReference type="InterPro" id="IPR050489">
    <property type="entry name" value="Tyr-tRNA_synthase"/>
</dbReference>
<dbReference type="EMBL" id="SPNV01000391">
    <property type="protein sequence ID" value="KAF5855738.1"/>
    <property type="molecule type" value="Genomic_DNA"/>
</dbReference>
<dbReference type="PANTHER" id="PTHR46264">
    <property type="entry name" value="TYROSINE-TRNA LIGASE"/>
    <property type="match status" value="1"/>
</dbReference>
<dbReference type="GO" id="GO:0016491">
    <property type="term" value="F:oxidoreductase activity"/>
    <property type="evidence" value="ECO:0007669"/>
    <property type="project" value="InterPro"/>
</dbReference>
<protein>
    <recommendedName>
        <fullName evidence="1">tyrosine--tRNA ligase</fullName>
        <ecNumber evidence="1">6.1.1.1</ecNumber>
    </recommendedName>
    <alternativeName>
        <fullName evidence="8">Tyrosyl-tRNA synthetase</fullName>
    </alternativeName>
</protein>
<evidence type="ECO:0000256" key="7">
    <source>
        <dbReference type="ARBA" id="ARBA00023146"/>
    </source>
</evidence>
<feature type="signal peptide" evidence="10">
    <location>
        <begin position="1"/>
        <end position="19"/>
    </location>
</feature>
<dbReference type="InterPro" id="IPR001117">
    <property type="entry name" value="Cu-oxidase_2nd"/>
</dbReference>
<reference evidence="13 14" key="1">
    <citation type="submission" date="2019-04" db="EMBL/GenBank/DDBJ databases">
        <title>Aspergillus burnettii sp. nov., novel species from soil in southeast Queensland.</title>
        <authorList>
            <person name="Gilchrist C.L.M."/>
            <person name="Pitt J.I."/>
            <person name="Lange L."/>
            <person name="Lacey H.J."/>
            <person name="Vuong D."/>
            <person name="Midgley D.J."/>
            <person name="Greenfield P."/>
            <person name="Bradbury M."/>
            <person name="Lacey E."/>
            <person name="Busk P.K."/>
            <person name="Pilgaard B."/>
            <person name="Chooi Y.H."/>
            <person name="Piggott A.M."/>
        </authorList>
    </citation>
    <scope>NUCLEOTIDE SEQUENCE [LARGE SCALE GENOMIC DNA]</scope>
    <source>
        <strain evidence="13 14">FRR 5400</strain>
    </source>
</reference>
<dbReference type="AlphaFoldDB" id="A0A8H6E214"/>
<evidence type="ECO:0000259" key="11">
    <source>
        <dbReference type="Pfam" id="PF00394"/>
    </source>
</evidence>
<dbReference type="PANTHER" id="PTHR46264:SF4">
    <property type="entry name" value="TYROSINE--TRNA LIGASE, CYTOPLASMIC"/>
    <property type="match status" value="1"/>
</dbReference>
<comment type="catalytic activity">
    <reaction evidence="9">
        <text>tRNA(Tyr) + L-tyrosine + ATP = L-tyrosyl-tRNA(Tyr) + AMP + diphosphate + H(+)</text>
        <dbReference type="Rhea" id="RHEA:10220"/>
        <dbReference type="Rhea" id="RHEA-COMP:9706"/>
        <dbReference type="Rhea" id="RHEA-COMP:9707"/>
        <dbReference type="ChEBI" id="CHEBI:15378"/>
        <dbReference type="ChEBI" id="CHEBI:30616"/>
        <dbReference type="ChEBI" id="CHEBI:33019"/>
        <dbReference type="ChEBI" id="CHEBI:58315"/>
        <dbReference type="ChEBI" id="CHEBI:78442"/>
        <dbReference type="ChEBI" id="CHEBI:78536"/>
        <dbReference type="ChEBI" id="CHEBI:456215"/>
        <dbReference type="EC" id="6.1.1.1"/>
    </reaction>
</comment>
<name>A0A8H6E214_PETAA</name>
<dbReference type="GO" id="GO:0005737">
    <property type="term" value="C:cytoplasm"/>
    <property type="evidence" value="ECO:0007669"/>
    <property type="project" value="TreeGrafter"/>
</dbReference>
<keyword evidence="3" id="KW-0479">Metal-binding</keyword>
<dbReference type="SUPFAM" id="SSF49503">
    <property type="entry name" value="Cupredoxins"/>
    <property type="match status" value="2"/>
</dbReference>
<dbReference type="EC" id="6.1.1.1" evidence="1"/>
<keyword evidence="10" id="KW-0732">Signal</keyword>
<gene>
    <name evidence="13" type="ORF">ETB97_008561</name>
</gene>
<feature type="chain" id="PRO_5034408696" description="tyrosine--tRNA ligase" evidence="10">
    <location>
        <begin position="20"/>
        <end position="933"/>
    </location>
</feature>
<dbReference type="CDD" id="cd13876">
    <property type="entry name" value="CuRO_2_Abr2_like"/>
    <property type="match status" value="1"/>
</dbReference>
<evidence type="ECO:0000313" key="14">
    <source>
        <dbReference type="Proteomes" id="UP000541154"/>
    </source>
</evidence>
<keyword evidence="14" id="KW-1185">Reference proteome</keyword>
<dbReference type="InterPro" id="IPR011706">
    <property type="entry name" value="Cu-oxidase_C"/>
</dbReference>
<dbReference type="Gene3D" id="2.60.40.420">
    <property type="entry name" value="Cupredoxins - blue copper proteins"/>
    <property type="match status" value="3"/>
</dbReference>
<dbReference type="SUPFAM" id="SSF52374">
    <property type="entry name" value="Nucleotidylyl transferase"/>
    <property type="match status" value="1"/>
</dbReference>
<dbReference type="GO" id="GO:0004831">
    <property type="term" value="F:tyrosine-tRNA ligase activity"/>
    <property type="evidence" value="ECO:0007669"/>
    <property type="project" value="UniProtKB-EC"/>
</dbReference>
<keyword evidence="2" id="KW-0436">Ligase</keyword>
<evidence type="ECO:0000256" key="1">
    <source>
        <dbReference type="ARBA" id="ARBA00013160"/>
    </source>
</evidence>
<feature type="domain" description="Plastocyanin-like" evidence="12">
    <location>
        <begin position="407"/>
        <end position="529"/>
    </location>
</feature>
<evidence type="ECO:0000259" key="12">
    <source>
        <dbReference type="Pfam" id="PF07731"/>
    </source>
</evidence>
<dbReference type="InterPro" id="IPR002305">
    <property type="entry name" value="aa-tRNA-synth_Ic"/>
</dbReference>